<name>C3ZJ53_BRAFL</name>
<evidence type="ECO:0000256" key="5">
    <source>
        <dbReference type="ARBA" id="ARBA00023136"/>
    </source>
</evidence>
<protein>
    <recommendedName>
        <fullName evidence="10">LRRNT domain-containing protein</fullName>
    </recommendedName>
</protein>
<proteinExistence type="predicted"/>
<dbReference type="SUPFAM" id="SSF52058">
    <property type="entry name" value="L domain-like"/>
    <property type="match status" value="1"/>
</dbReference>
<organism>
    <name type="scientific">Branchiostoma floridae</name>
    <name type="common">Florida lancelet</name>
    <name type="synonym">Amphioxus</name>
    <dbReference type="NCBI Taxonomy" id="7739"/>
    <lineage>
        <taxon>Eukaryota</taxon>
        <taxon>Metazoa</taxon>
        <taxon>Chordata</taxon>
        <taxon>Cephalochordata</taxon>
        <taxon>Leptocardii</taxon>
        <taxon>Amphioxiformes</taxon>
        <taxon>Branchiostomatidae</taxon>
        <taxon>Branchiostoma</taxon>
    </lineage>
</organism>
<dbReference type="InterPro" id="IPR052313">
    <property type="entry name" value="GPIb-IX-V_Complex"/>
</dbReference>
<feature type="chain" id="PRO_5002936895" description="LRRNT domain-containing protein" evidence="8">
    <location>
        <begin position="25"/>
        <end position="442"/>
    </location>
</feature>
<dbReference type="EMBL" id="GG666631">
    <property type="protein sequence ID" value="EEN47384.1"/>
    <property type="molecule type" value="Genomic_DNA"/>
</dbReference>
<keyword evidence="4" id="KW-1133">Transmembrane helix</keyword>
<dbReference type="InterPro" id="IPR032675">
    <property type="entry name" value="LRR_dom_sf"/>
</dbReference>
<reference evidence="9" key="1">
    <citation type="journal article" date="2008" name="Nature">
        <title>The amphioxus genome and the evolution of the chordate karyotype.</title>
        <authorList>
            <consortium name="US DOE Joint Genome Institute (JGI-PGF)"/>
            <person name="Putnam N.H."/>
            <person name="Butts T."/>
            <person name="Ferrier D.E.K."/>
            <person name="Furlong R.F."/>
            <person name="Hellsten U."/>
            <person name="Kawashima T."/>
            <person name="Robinson-Rechavi M."/>
            <person name="Shoguchi E."/>
            <person name="Terry A."/>
            <person name="Yu J.-K."/>
            <person name="Benito-Gutierrez E.L."/>
            <person name="Dubchak I."/>
            <person name="Garcia-Fernandez J."/>
            <person name="Gibson-Brown J.J."/>
            <person name="Grigoriev I.V."/>
            <person name="Horton A.C."/>
            <person name="de Jong P.J."/>
            <person name="Jurka J."/>
            <person name="Kapitonov V.V."/>
            <person name="Kohara Y."/>
            <person name="Kuroki Y."/>
            <person name="Lindquist E."/>
            <person name="Lucas S."/>
            <person name="Osoegawa K."/>
            <person name="Pennacchio L.A."/>
            <person name="Salamov A.A."/>
            <person name="Satou Y."/>
            <person name="Sauka-Spengler T."/>
            <person name="Schmutz J."/>
            <person name="Shin-I T."/>
            <person name="Toyoda A."/>
            <person name="Bronner-Fraser M."/>
            <person name="Fujiyama A."/>
            <person name="Holland L.Z."/>
            <person name="Holland P.W.H."/>
            <person name="Satoh N."/>
            <person name="Rokhsar D.S."/>
        </authorList>
    </citation>
    <scope>NUCLEOTIDE SEQUENCE [LARGE SCALE GENOMIC DNA]</scope>
    <source>
        <strain evidence="9">S238N-H82</strain>
        <tissue evidence="9">Testes</tissue>
    </source>
</reference>
<feature type="region of interest" description="Disordered" evidence="7">
    <location>
        <begin position="396"/>
        <end position="434"/>
    </location>
</feature>
<gene>
    <name evidence="9" type="ORF">BRAFLDRAFT_93993</name>
</gene>
<dbReference type="Gene3D" id="3.80.10.10">
    <property type="entry name" value="Ribonuclease Inhibitor"/>
    <property type="match status" value="1"/>
</dbReference>
<evidence type="ECO:0008006" key="10">
    <source>
        <dbReference type="Google" id="ProtNLM"/>
    </source>
</evidence>
<evidence type="ECO:0000256" key="2">
    <source>
        <dbReference type="ARBA" id="ARBA00022692"/>
    </source>
</evidence>
<evidence type="ECO:0000313" key="9">
    <source>
        <dbReference type="EMBL" id="EEN47384.1"/>
    </source>
</evidence>
<evidence type="ECO:0000256" key="3">
    <source>
        <dbReference type="ARBA" id="ARBA00022889"/>
    </source>
</evidence>
<dbReference type="AlphaFoldDB" id="C3ZJ53"/>
<evidence type="ECO:0000256" key="8">
    <source>
        <dbReference type="SAM" id="SignalP"/>
    </source>
</evidence>
<keyword evidence="8" id="KW-0732">Signal</keyword>
<keyword evidence="6" id="KW-1015">Disulfide bond</keyword>
<evidence type="ECO:0000256" key="6">
    <source>
        <dbReference type="ARBA" id="ARBA00023157"/>
    </source>
</evidence>
<dbReference type="PANTHER" id="PTHR22650">
    <property type="entry name" value="GLYCOPROTEIN IB BETA"/>
    <property type="match status" value="1"/>
</dbReference>
<accession>C3ZJ53</accession>
<evidence type="ECO:0000256" key="7">
    <source>
        <dbReference type="SAM" id="MobiDB-lite"/>
    </source>
</evidence>
<sequence>MPNKTKRMLVLLLIILKEAGPTAACSSSCSSDCDCSSRGLTSVPQDLPTTMTQLYLHGNDITNLSRSDFSSDSTRTGTFSGPPRIRQRADITIRPETSHLGTDDSWHIYDVPADDDDTFTAEYDTVPKINRTESLHQGAGNSQGLDNFGYFVLPPPFPPENPTGPQAEAHSKSAAVTALTNATWTDEAEYDDEAHSTSEDAAARTVGGCNTEYDNIVKPPGSSEQGSGQMQHLQSLNDGYKVPSPSLRQMHHGGNLAAVTNPGTITDLRQDMLADEEEYEDVITPMEYAKEGPKSHRYENSRVIAAAAKDAASGPQVIEYENDDEIEFTREGSLPHKYENSQVITAAAKDTVASPQSIVYENDDGIQSPFHKYENNQVIVEVAKHTAASPRVIVYENDDESVDNQSQKAAAGADSPNHYEPLTNPSGQQQHTYTSLLPCDFV</sequence>
<dbReference type="InParanoid" id="C3ZJ53"/>
<comment type="subcellular location">
    <subcellularLocation>
        <location evidence="1">Membrane</location>
        <topology evidence="1">Single-pass membrane protein</topology>
    </subcellularLocation>
</comment>
<feature type="signal peptide" evidence="8">
    <location>
        <begin position="1"/>
        <end position="24"/>
    </location>
</feature>
<keyword evidence="2" id="KW-0812">Transmembrane</keyword>
<feature type="compositionally biased region" description="Polar residues" evidence="7">
    <location>
        <begin position="423"/>
        <end position="434"/>
    </location>
</feature>
<dbReference type="PANTHER" id="PTHR22650:SF4">
    <property type="entry name" value="LEUCINE-RICH REPEAT AND TRANSMEMBRANE DOMAIN-CONTAINING PROTEIN 2-LIKE"/>
    <property type="match status" value="1"/>
</dbReference>
<keyword evidence="3" id="KW-0130">Cell adhesion</keyword>
<keyword evidence="5" id="KW-0472">Membrane</keyword>
<evidence type="ECO:0000256" key="1">
    <source>
        <dbReference type="ARBA" id="ARBA00004167"/>
    </source>
</evidence>
<evidence type="ECO:0000256" key="4">
    <source>
        <dbReference type="ARBA" id="ARBA00022989"/>
    </source>
</evidence>